<protein>
    <submittedName>
        <fullName evidence="1">Abscisic insensitive 1B</fullName>
    </submittedName>
</protein>
<accession>A0A2P2JP46</accession>
<sequence>MEALSLVVKIDGEKLLPIVFLR</sequence>
<organism evidence="1">
    <name type="scientific">Rhizophora mucronata</name>
    <name type="common">Asiatic mangrove</name>
    <dbReference type="NCBI Taxonomy" id="61149"/>
    <lineage>
        <taxon>Eukaryota</taxon>
        <taxon>Viridiplantae</taxon>
        <taxon>Streptophyta</taxon>
        <taxon>Embryophyta</taxon>
        <taxon>Tracheophyta</taxon>
        <taxon>Spermatophyta</taxon>
        <taxon>Magnoliopsida</taxon>
        <taxon>eudicotyledons</taxon>
        <taxon>Gunneridae</taxon>
        <taxon>Pentapetalae</taxon>
        <taxon>rosids</taxon>
        <taxon>fabids</taxon>
        <taxon>Malpighiales</taxon>
        <taxon>Rhizophoraceae</taxon>
        <taxon>Rhizophora</taxon>
    </lineage>
</organism>
<name>A0A2P2JP46_RHIMU</name>
<dbReference type="AlphaFoldDB" id="A0A2P2JP46"/>
<evidence type="ECO:0000313" key="1">
    <source>
        <dbReference type="EMBL" id="MBW95232.1"/>
    </source>
</evidence>
<reference evidence="1" key="1">
    <citation type="submission" date="2018-02" db="EMBL/GenBank/DDBJ databases">
        <title>Rhizophora mucronata_Transcriptome.</title>
        <authorList>
            <person name="Meera S.P."/>
            <person name="Sreeshan A."/>
            <person name="Augustine A."/>
        </authorList>
    </citation>
    <scope>NUCLEOTIDE SEQUENCE</scope>
    <source>
        <tissue evidence="1">Leaf</tissue>
    </source>
</reference>
<dbReference type="EMBL" id="GGEC01014749">
    <property type="protein sequence ID" value="MBW95232.1"/>
    <property type="molecule type" value="Transcribed_RNA"/>
</dbReference>
<proteinExistence type="predicted"/>